<dbReference type="GO" id="GO:0010420">
    <property type="term" value="F:polyprenyldihydroxybenzoate methyltransferase activity"/>
    <property type="evidence" value="ECO:0007669"/>
    <property type="project" value="TreeGrafter"/>
</dbReference>
<evidence type="ECO:0000313" key="4">
    <source>
        <dbReference type="Proteomes" id="UP000649753"/>
    </source>
</evidence>
<dbReference type="RefSeq" id="WP_192766551.1">
    <property type="nucleotide sequence ID" value="NZ_JADBEB010000001.1"/>
</dbReference>
<dbReference type="InterPro" id="IPR013216">
    <property type="entry name" value="Methyltransf_11"/>
</dbReference>
<gene>
    <name evidence="3" type="ORF">H4W31_002186</name>
</gene>
<keyword evidence="3" id="KW-0489">Methyltransferase</keyword>
<dbReference type="GO" id="GO:0061542">
    <property type="term" value="F:3-demethylubiquinol 3-O-methyltransferase activity"/>
    <property type="evidence" value="ECO:0007669"/>
    <property type="project" value="UniProtKB-EC"/>
</dbReference>
<sequence>MRYERAGQGTGHPTPGVPGRTLPPNDPRQYDDLADEWWDPDGAFAMLHWLAEARAALVPPATGPGATLVDLGCGAGLLAPRIAGKGYRHVGVDLVRSALRQAAAHGVQPINADVGAVPLADRCADVVAAGEVLEHVPDWPRVVAEAGRVLRPGGTLVLDTLNATALSRLLAVRVAERLPGVPRGIHDPRLFVDSRALVQECARHGIQLRIRGVRPGGWSVARWLVGRALRRSGPGPSARAPQGRSDLPGQGAVPGRMATDREVASARTAGRNLPRIVPTWSAAVLYQGWGTKER</sequence>
<dbReference type="GO" id="GO:0032259">
    <property type="term" value="P:methylation"/>
    <property type="evidence" value="ECO:0007669"/>
    <property type="project" value="UniProtKB-KW"/>
</dbReference>
<dbReference type="AlphaFoldDB" id="A0A927M703"/>
<dbReference type="EC" id="2.1.1.222" evidence="3"/>
<feature type="domain" description="Methyltransferase type 11" evidence="2">
    <location>
        <begin position="69"/>
        <end position="158"/>
    </location>
</feature>
<dbReference type="InterPro" id="IPR029063">
    <property type="entry name" value="SAM-dependent_MTases_sf"/>
</dbReference>
<reference evidence="3" key="1">
    <citation type="submission" date="2020-10" db="EMBL/GenBank/DDBJ databases">
        <title>Sequencing the genomes of 1000 actinobacteria strains.</title>
        <authorList>
            <person name="Klenk H.-P."/>
        </authorList>
    </citation>
    <scope>NUCLEOTIDE SEQUENCE</scope>
    <source>
        <strain evidence="3">DSM 46832</strain>
    </source>
</reference>
<dbReference type="GO" id="GO:0102208">
    <property type="term" value="F:2-polyprenyl-6-hydroxyphenol methylase activity"/>
    <property type="evidence" value="ECO:0007669"/>
    <property type="project" value="UniProtKB-EC"/>
</dbReference>
<dbReference type="EC" id="2.1.1.64" evidence="3"/>
<evidence type="ECO:0000259" key="2">
    <source>
        <dbReference type="Pfam" id="PF08241"/>
    </source>
</evidence>
<name>A0A927M703_9ACTN</name>
<organism evidence="3 4">
    <name type="scientific">Plantactinospora soyae</name>
    <dbReference type="NCBI Taxonomy" id="1544732"/>
    <lineage>
        <taxon>Bacteria</taxon>
        <taxon>Bacillati</taxon>
        <taxon>Actinomycetota</taxon>
        <taxon>Actinomycetes</taxon>
        <taxon>Micromonosporales</taxon>
        <taxon>Micromonosporaceae</taxon>
        <taxon>Plantactinospora</taxon>
    </lineage>
</organism>
<evidence type="ECO:0000256" key="1">
    <source>
        <dbReference type="SAM" id="MobiDB-lite"/>
    </source>
</evidence>
<protein>
    <submittedName>
        <fullName evidence="3">2-polyprenyl-6-hydroxyphenyl methylase/3-demethylubiquinone-9 3-methyltransferase</fullName>
        <ecNumber evidence="3">2.1.1.222</ecNumber>
        <ecNumber evidence="3">2.1.1.64</ecNumber>
    </submittedName>
</protein>
<dbReference type="CDD" id="cd02440">
    <property type="entry name" value="AdoMet_MTases"/>
    <property type="match status" value="1"/>
</dbReference>
<keyword evidence="3" id="KW-0808">Transferase</keyword>
<comment type="caution">
    <text evidence="3">The sequence shown here is derived from an EMBL/GenBank/DDBJ whole genome shotgun (WGS) entry which is preliminary data.</text>
</comment>
<feature type="region of interest" description="Disordered" evidence="1">
    <location>
        <begin position="231"/>
        <end position="258"/>
    </location>
</feature>
<dbReference type="SUPFAM" id="SSF53335">
    <property type="entry name" value="S-adenosyl-L-methionine-dependent methyltransferases"/>
    <property type="match status" value="1"/>
</dbReference>
<dbReference type="PANTHER" id="PTHR43464">
    <property type="entry name" value="METHYLTRANSFERASE"/>
    <property type="match status" value="1"/>
</dbReference>
<evidence type="ECO:0000313" key="3">
    <source>
        <dbReference type="EMBL" id="MBE1486548.1"/>
    </source>
</evidence>
<dbReference type="Gene3D" id="3.40.50.150">
    <property type="entry name" value="Vaccinia Virus protein VP39"/>
    <property type="match status" value="1"/>
</dbReference>
<accession>A0A927M703</accession>
<dbReference type="EMBL" id="JADBEB010000001">
    <property type="protein sequence ID" value="MBE1486548.1"/>
    <property type="molecule type" value="Genomic_DNA"/>
</dbReference>
<keyword evidence="4" id="KW-1185">Reference proteome</keyword>
<dbReference type="PANTHER" id="PTHR43464:SF23">
    <property type="entry name" value="JUVENILE HORMONE ACID O-METHYLTRANSFERASE"/>
    <property type="match status" value="1"/>
</dbReference>
<dbReference type="Proteomes" id="UP000649753">
    <property type="component" value="Unassembled WGS sequence"/>
</dbReference>
<proteinExistence type="predicted"/>
<feature type="region of interest" description="Disordered" evidence="1">
    <location>
        <begin position="1"/>
        <end position="30"/>
    </location>
</feature>
<dbReference type="Pfam" id="PF08241">
    <property type="entry name" value="Methyltransf_11"/>
    <property type="match status" value="1"/>
</dbReference>